<comment type="subcellular location">
    <subcellularLocation>
        <location evidence="2">Cytoplasm</location>
        <location evidence="2">Cytoskeleton</location>
        <location evidence="2">Microtubule organizing center</location>
        <location evidence="2">Centrosome</location>
    </subcellularLocation>
    <subcellularLocation>
        <location evidence="1">Nucleus</location>
    </subcellularLocation>
</comment>
<keyword evidence="11" id="KW-0963">Cytoplasm</keyword>
<evidence type="ECO:0000256" key="13">
    <source>
        <dbReference type="ARBA" id="ARBA00023315"/>
    </source>
</evidence>
<dbReference type="FunFam" id="3.40.630.30:FF:000004">
    <property type="entry name" value="Histone acetyltransferase KAT2A"/>
    <property type="match status" value="1"/>
</dbReference>
<dbReference type="InterPro" id="IPR009464">
    <property type="entry name" value="PCAF_N"/>
</dbReference>
<gene>
    <name evidence="18" type="ORF">CLUMA_CG005240</name>
</gene>
<dbReference type="InterPro" id="IPR001487">
    <property type="entry name" value="Bromodomain"/>
</dbReference>
<name>A0A1J1HVK5_9DIPT</name>
<dbReference type="CDD" id="cd04301">
    <property type="entry name" value="NAT_SF"/>
    <property type="match status" value="1"/>
</dbReference>
<dbReference type="CDD" id="cd05509">
    <property type="entry name" value="Bromo_gcn5_like"/>
    <property type="match status" value="1"/>
</dbReference>
<dbReference type="PANTHER" id="PTHR45750">
    <property type="entry name" value="GH11602P"/>
    <property type="match status" value="1"/>
</dbReference>
<keyword evidence="8 15" id="KW-0103">Bromodomain</keyword>
<evidence type="ECO:0000256" key="15">
    <source>
        <dbReference type="PROSITE-ProRule" id="PRU00035"/>
    </source>
</evidence>
<sequence length="755" mass="88758">MASTNHDPAYESPSGYGDSISKKHIKLDSRQSNIEKIRIRKAKIYQLPRSQKLAKIAMYSTCCQPNCCCKGWRLPEEHRHKDVEIDHCPNVYDLCRNANCKHSLEMHFSHIKNISNEQMDQLLSIIVDAEVLYTTLGLQKDKFIKKIYSFLFTFLHSCVSERKPAIIQGPLGDPPFQKPSIQKIIKNFVVMKYDKLRENNEAEFKVITEVARTFLNCYNNWDFEAPKDCKDSSAEENFYKIDYTRWLVFCYIPAFCDSLKYYNCTEIFGKRFLLYTFPFLSQQFIYHYETEKESLPADKQMLLERLPKFLETLREEIQNEKSEIFSPTFKPTQLAPTAYPRTKRLLDNNSDVRIAAKRMRREAEDLPDEVVLKALKRVGDPNYTNRTDVLNPVVHAARDEAAKAEEKRKEIEFHVVGNSLTNKISQLQKRWLLDLKNVFAHRLPRMPKDYIAQQVFDGKHKTLALIKYGRPIGGICFRCFPTQGFIEIVFCAVEDKEQIKGYGSHLMNHLKDYSISKKIRHFLTYADENAIEFFKKQGFSNDIKLPRTEYFGYIKDYEGATLMHCELHPGIIYTQFSSVVRKQKEIVKELFSQRQQEIQKVHPGLTCFKEGFRRTIPLEAIPGLRELGWKMPSRNAPKHLRYFEENSDPEVLAIQFNNILTLIKNHKCSWPFLKPVAASEVPDYYDHIKYPMDLKTMGERIKNRYYVTRHLFKADMNRIFTNCRLYNSPDTEYFQCAEKLEIYFNNKMKEHGLME</sequence>
<dbReference type="Gene3D" id="1.20.920.10">
    <property type="entry name" value="Bromodomain-like"/>
    <property type="match status" value="1"/>
</dbReference>
<evidence type="ECO:0000313" key="18">
    <source>
        <dbReference type="EMBL" id="CRK91586.1"/>
    </source>
</evidence>
<dbReference type="GO" id="GO:0043992">
    <property type="term" value="F:histone H3K9 acetyltransferase activity"/>
    <property type="evidence" value="ECO:0007669"/>
    <property type="project" value="UniProtKB-ARBA"/>
</dbReference>
<dbReference type="AlphaFoldDB" id="A0A1J1HVK5"/>
<dbReference type="GO" id="GO:0005634">
    <property type="term" value="C:nucleus"/>
    <property type="evidence" value="ECO:0007669"/>
    <property type="project" value="UniProtKB-SubCell"/>
</dbReference>
<dbReference type="InterPro" id="IPR000182">
    <property type="entry name" value="GNAT_dom"/>
</dbReference>
<evidence type="ECO:0000256" key="9">
    <source>
        <dbReference type="ARBA" id="ARBA00023159"/>
    </source>
</evidence>
<evidence type="ECO:0000256" key="1">
    <source>
        <dbReference type="ARBA" id="ARBA00004123"/>
    </source>
</evidence>
<dbReference type="SMART" id="SM00297">
    <property type="entry name" value="BROMO"/>
    <property type="match status" value="1"/>
</dbReference>
<evidence type="ECO:0000256" key="7">
    <source>
        <dbReference type="ARBA" id="ARBA00023015"/>
    </source>
</evidence>
<dbReference type="PANTHER" id="PTHR45750:SF3">
    <property type="entry name" value="HISTONE ACETYLTRANSFERASE"/>
    <property type="match status" value="1"/>
</dbReference>
<evidence type="ECO:0000256" key="10">
    <source>
        <dbReference type="ARBA" id="ARBA00023163"/>
    </source>
</evidence>
<evidence type="ECO:0000313" key="19">
    <source>
        <dbReference type="Proteomes" id="UP000183832"/>
    </source>
</evidence>
<feature type="domain" description="N-acetyltransferase" evidence="17">
    <location>
        <begin position="422"/>
        <end position="568"/>
    </location>
</feature>
<dbReference type="InterPro" id="IPR018359">
    <property type="entry name" value="Bromodomain_CS"/>
</dbReference>
<evidence type="ECO:0000259" key="17">
    <source>
        <dbReference type="PROSITE" id="PS51186"/>
    </source>
</evidence>
<dbReference type="SUPFAM" id="SSF47370">
    <property type="entry name" value="Bromodomain"/>
    <property type="match status" value="1"/>
</dbReference>
<evidence type="ECO:0000256" key="5">
    <source>
        <dbReference type="ARBA" id="ARBA00022679"/>
    </source>
</evidence>
<reference evidence="18 19" key="1">
    <citation type="submission" date="2015-04" db="EMBL/GenBank/DDBJ databases">
        <authorList>
            <person name="Syromyatnikov M.Y."/>
            <person name="Popov V.N."/>
        </authorList>
    </citation>
    <scope>NUCLEOTIDE SEQUENCE [LARGE SCALE GENOMIC DNA]</scope>
</reference>
<keyword evidence="9" id="KW-0010">Activator</keyword>
<keyword evidence="7" id="KW-0805">Transcription regulation</keyword>
<evidence type="ECO:0000259" key="16">
    <source>
        <dbReference type="PROSITE" id="PS50014"/>
    </source>
</evidence>
<evidence type="ECO:0000256" key="11">
    <source>
        <dbReference type="ARBA" id="ARBA00023212"/>
    </source>
</evidence>
<dbReference type="InterPro" id="IPR036427">
    <property type="entry name" value="Bromodomain-like_sf"/>
</dbReference>
<keyword evidence="13" id="KW-0012">Acyltransferase</keyword>
<dbReference type="GO" id="GO:0005813">
    <property type="term" value="C:centrosome"/>
    <property type="evidence" value="ECO:0007669"/>
    <property type="project" value="UniProtKB-SubCell"/>
</dbReference>
<dbReference type="EC" id="2.3.1.48" evidence="4"/>
<dbReference type="Pfam" id="PF00583">
    <property type="entry name" value="Acetyltransf_1"/>
    <property type="match status" value="1"/>
</dbReference>
<dbReference type="PRINTS" id="PR00503">
    <property type="entry name" value="BROMODOMAIN"/>
</dbReference>
<evidence type="ECO:0000256" key="3">
    <source>
        <dbReference type="ARBA" id="ARBA00008607"/>
    </source>
</evidence>
<evidence type="ECO:0000256" key="4">
    <source>
        <dbReference type="ARBA" id="ARBA00013184"/>
    </source>
</evidence>
<keyword evidence="11" id="KW-0206">Cytoskeleton</keyword>
<keyword evidence="5" id="KW-0808">Transferase</keyword>
<keyword evidence="10" id="KW-0804">Transcription</keyword>
<dbReference type="SUPFAM" id="SSF55729">
    <property type="entry name" value="Acyl-CoA N-acyltransferases (Nat)"/>
    <property type="match status" value="1"/>
</dbReference>
<dbReference type="Proteomes" id="UP000183832">
    <property type="component" value="Unassembled WGS sequence"/>
</dbReference>
<evidence type="ECO:0000256" key="8">
    <source>
        <dbReference type="ARBA" id="ARBA00023117"/>
    </source>
</evidence>
<proteinExistence type="inferred from homology"/>
<comment type="catalytic activity">
    <reaction evidence="14">
        <text>L-lysyl-[histone] + acetyl-CoA = N(6)-acetyl-L-lysyl-[histone] + CoA + H(+)</text>
        <dbReference type="Rhea" id="RHEA:21992"/>
        <dbReference type="Rhea" id="RHEA-COMP:9845"/>
        <dbReference type="Rhea" id="RHEA-COMP:11338"/>
        <dbReference type="ChEBI" id="CHEBI:15378"/>
        <dbReference type="ChEBI" id="CHEBI:29969"/>
        <dbReference type="ChEBI" id="CHEBI:57287"/>
        <dbReference type="ChEBI" id="CHEBI:57288"/>
        <dbReference type="ChEBI" id="CHEBI:61930"/>
        <dbReference type="EC" id="2.3.1.48"/>
    </reaction>
    <physiologicalReaction direction="left-to-right" evidence="14">
        <dbReference type="Rhea" id="RHEA:21993"/>
    </physiologicalReaction>
</comment>
<dbReference type="InterPro" id="IPR037800">
    <property type="entry name" value="GCN5"/>
</dbReference>
<dbReference type="Pfam" id="PF06466">
    <property type="entry name" value="PCAF_N"/>
    <property type="match status" value="1"/>
</dbReference>
<dbReference type="PROSITE" id="PS00633">
    <property type="entry name" value="BROMODOMAIN_1"/>
    <property type="match status" value="1"/>
</dbReference>
<dbReference type="PROSITE" id="PS50014">
    <property type="entry name" value="BROMODOMAIN_2"/>
    <property type="match status" value="1"/>
</dbReference>
<evidence type="ECO:0000256" key="14">
    <source>
        <dbReference type="ARBA" id="ARBA00048940"/>
    </source>
</evidence>
<dbReference type="Pfam" id="PF00439">
    <property type="entry name" value="Bromodomain"/>
    <property type="match status" value="1"/>
</dbReference>
<protein>
    <recommendedName>
        <fullName evidence="4">histone acetyltransferase</fullName>
        <ecNumber evidence="4">2.3.1.48</ecNumber>
    </recommendedName>
</protein>
<comment type="similarity">
    <text evidence="3">Belongs to the acetyltransferase family. GCN5 subfamily.</text>
</comment>
<dbReference type="OrthoDB" id="1937912at2759"/>
<accession>A0A1J1HVK5</accession>
<evidence type="ECO:0000256" key="12">
    <source>
        <dbReference type="ARBA" id="ARBA00023242"/>
    </source>
</evidence>
<dbReference type="EMBL" id="CVRI01000021">
    <property type="protein sequence ID" value="CRK91586.1"/>
    <property type="molecule type" value="Genomic_DNA"/>
</dbReference>
<dbReference type="STRING" id="568069.A0A1J1HVK5"/>
<keyword evidence="12" id="KW-0539">Nucleus</keyword>
<evidence type="ECO:0000256" key="2">
    <source>
        <dbReference type="ARBA" id="ARBA00004300"/>
    </source>
</evidence>
<dbReference type="PROSITE" id="PS51186">
    <property type="entry name" value="GNAT"/>
    <property type="match status" value="1"/>
</dbReference>
<dbReference type="GO" id="GO:0045944">
    <property type="term" value="P:positive regulation of transcription by RNA polymerase II"/>
    <property type="evidence" value="ECO:0007669"/>
    <property type="project" value="TreeGrafter"/>
</dbReference>
<organism evidence="18 19">
    <name type="scientific">Clunio marinus</name>
    <dbReference type="NCBI Taxonomy" id="568069"/>
    <lineage>
        <taxon>Eukaryota</taxon>
        <taxon>Metazoa</taxon>
        <taxon>Ecdysozoa</taxon>
        <taxon>Arthropoda</taxon>
        <taxon>Hexapoda</taxon>
        <taxon>Insecta</taxon>
        <taxon>Pterygota</taxon>
        <taxon>Neoptera</taxon>
        <taxon>Endopterygota</taxon>
        <taxon>Diptera</taxon>
        <taxon>Nematocera</taxon>
        <taxon>Chironomoidea</taxon>
        <taxon>Chironomidae</taxon>
        <taxon>Clunio</taxon>
    </lineage>
</organism>
<dbReference type="Gene3D" id="3.40.630.30">
    <property type="match status" value="1"/>
</dbReference>
<dbReference type="InterPro" id="IPR016181">
    <property type="entry name" value="Acyl_CoA_acyltransferase"/>
</dbReference>
<feature type="domain" description="Bromo" evidence="16">
    <location>
        <begin position="664"/>
        <end position="734"/>
    </location>
</feature>
<keyword evidence="19" id="KW-1185">Reference proteome</keyword>
<dbReference type="GO" id="GO:0140672">
    <property type="term" value="C:ATAC complex"/>
    <property type="evidence" value="ECO:0007669"/>
    <property type="project" value="TreeGrafter"/>
</dbReference>
<keyword evidence="6" id="KW-0156">Chromatin regulator</keyword>
<evidence type="ECO:0000256" key="6">
    <source>
        <dbReference type="ARBA" id="ARBA00022853"/>
    </source>
</evidence>